<dbReference type="PROSITE" id="PS50009">
    <property type="entry name" value="RASGEF_CAT"/>
    <property type="match status" value="1"/>
</dbReference>
<evidence type="ECO:0000256" key="2">
    <source>
        <dbReference type="PROSITE-ProRule" id="PRU00168"/>
    </source>
</evidence>
<feature type="compositionally biased region" description="Low complexity" evidence="3">
    <location>
        <begin position="606"/>
        <end position="615"/>
    </location>
</feature>
<keyword evidence="7" id="KW-1185">Reference proteome</keyword>
<feature type="compositionally biased region" description="Basic and acidic residues" evidence="3">
    <location>
        <begin position="351"/>
        <end position="372"/>
    </location>
</feature>
<reference evidence="6" key="1">
    <citation type="submission" date="2023-04" db="EMBL/GenBank/DDBJ databases">
        <title>Black Yeasts Isolated from many extreme environments.</title>
        <authorList>
            <person name="Coleine C."/>
            <person name="Stajich J.E."/>
            <person name="Selbmann L."/>
        </authorList>
    </citation>
    <scope>NUCLEOTIDE SEQUENCE</scope>
    <source>
        <strain evidence="6">CCFEE 5312</strain>
    </source>
</reference>
<feature type="region of interest" description="Disordered" evidence="3">
    <location>
        <begin position="1"/>
        <end position="108"/>
    </location>
</feature>
<organism evidence="6 7">
    <name type="scientific">Extremus antarcticus</name>
    <dbReference type="NCBI Taxonomy" id="702011"/>
    <lineage>
        <taxon>Eukaryota</taxon>
        <taxon>Fungi</taxon>
        <taxon>Dikarya</taxon>
        <taxon>Ascomycota</taxon>
        <taxon>Pezizomycotina</taxon>
        <taxon>Dothideomycetes</taxon>
        <taxon>Dothideomycetidae</taxon>
        <taxon>Mycosphaerellales</taxon>
        <taxon>Extremaceae</taxon>
        <taxon>Extremus</taxon>
    </lineage>
</organism>
<feature type="compositionally biased region" description="Polar residues" evidence="3">
    <location>
        <begin position="83"/>
        <end position="98"/>
    </location>
</feature>
<dbReference type="InterPro" id="IPR000651">
    <property type="entry name" value="Ras-like_Gua-exchang_fac_N"/>
</dbReference>
<dbReference type="Pfam" id="PF00618">
    <property type="entry name" value="RasGEF_N"/>
    <property type="match status" value="1"/>
</dbReference>
<dbReference type="EMBL" id="JAWDJX010000004">
    <property type="protein sequence ID" value="KAK3056886.1"/>
    <property type="molecule type" value="Genomic_DNA"/>
</dbReference>
<dbReference type="SUPFAM" id="SSF48366">
    <property type="entry name" value="Ras GEF"/>
    <property type="match status" value="1"/>
</dbReference>
<keyword evidence="1 2" id="KW-0344">Guanine-nucleotide releasing factor</keyword>
<dbReference type="CDD" id="cd00882">
    <property type="entry name" value="Ras_like_GTPase"/>
    <property type="match status" value="1"/>
</dbReference>
<feature type="compositionally biased region" description="Polar residues" evidence="3">
    <location>
        <begin position="893"/>
        <end position="903"/>
    </location>
</feature>
<feature type="region of interest" description="Disordered" evidence="3">
    <location>
        <begin position="890"/>
        <end position="913"/>
    </location>
</feature>
<dbReference type="SMART" id="SM00147">
    <property type="entry name" value="RasGEF"/>
    <property type="match status" value="1"/>
</dbReference>
<dbReference type="Gene3D" id="1.20.870.10">
    <property type="entry name" value="Son of sevenless (SoS) protein Chain: S domain 1"/>
    <property type="match status" value="1"/>
</dbReference>
<dbReference type="Pfam" id="PF00617">
    <property type="entry name" value="RasGEF"/>
    <property type="match status" value="1"/>
</dbReference>
<dbReference type="InterPro" id="IPR023578">
    <property type="entry name" value="Ras_GEF_dom_sf"/>
</dbReference>
<feature type="compositionally biased region" description="Polar residues" evidence="3">
    <location>
        <begin position="307"/>
        <end position="316"/>
    </location>
</feature>
<dbReference type="InterPro" id="IPR036964">
    <property type="entry name" value="RASGEF_cat_dom_sf"/>
</dbReference>
<accession>A0AAJ0GG34</accession>
<dbReference type="InterPro" id="IPR008937">
    <property type="entry name" value="Ras-like_GEF"/>
</dbReference>
<dbReference type="GO" id="GO:0005085">
    <property type="term" value="F:guanyl-nucleotide exchange factor activity"/>
    <property type="evidence" value="ECO:0007669"/>
    <property type="project" value="UniProtKB-KW"/>
</dbReference>
<feature type="region of interest" description="Disordered" evidence="3">
    <location>
        <begin position="307"/>
        <end position="384"/>
    </location>
</feature>
<dbReference type="GO" id="GO:0005525">
    <property type="term" value="F:GTP binding"/>
    <property type="evidence" value="ECO:0007669"/>
    <property type="project" value="InterPro"/>
</dbReference>
<name>A0AAJ0GG34_9PEZI</name>
<dbReference type="InterPro" id="IPR001895">
    <property type="entry name" value="RASGEF_cat_dom"/>
</dbReference>
<dbReference type="Pfam" id="PF00071">
    <property type="entry name" value="Ras"/>
    <property type="match status" value="1"/>
</dbReference>
<dbReference type="InterPro" id="IPR027417">
    <property type="entry name" value="P-loop_NTPase"/>
</dbReference>
<dbReference type="GO" id="GO:0007265">
    <property type="term" value="P:Ras protein signal transduction"/>
    <property type="evidence" value="ECO:0007669"/>
    <property type="project" value="TreeGrafter"/>
</dbReference>
<evidence type="ECO:0000259" key="5">
    <source>
        <dbReference type="PROSITE" id="PS50212"/>
    </source>
</evidence>
<protein>
    <recommendedName>
        <fullName evidence="8">Ras GEF</fullName>
    </recommendedName>
</protein>
<dbReference type="Proteomes" id="UP001271007">
    <property type="component" value="Unassembled WGS sequence"/>
</dbReference>
<dbReference type="GO" id="GO:0005886">
    <property type="term" value="C:plasma membrane"/>
    <property type="evidence" value="ECO:0007669"/>
    <property type="project" value="TreeGrafter"/>
</dbReference>
<proteinExistence type="predicted"/>
<evidence type="ECO:0008006" key="8">
    <source>
        <dbReference type="Google" id="ProtNLM"/>
    </source>
</evidence>
<feature type="region of interest" description="Disordered" evidence="3">
    <location>
        <begin position="594"/>
        <end position="615"/>
    </location>
</feature>
<dbReference type="PANTHER" id="PTHR23113:SF348">
    <property type="entry name" value="GUANYL-NUCLEOTIDE EXCHANGE FACTOR RASGEF, PUTATIVE (AFU_ORTHOLOGUE AFUA_1G04700)-RELATED"/>
    <property type="match status" value="1"/>
</dbReference>
<dbReference type="Gene3D" id="3.40.50.300">
    <property type="entry name" value="P-loop containing nucleotide triphosphate hydrolases"/>
    <property type="match status" value="1"/>
</dbReference>
<dbReference type="PANTHER" id="PTHR23113">
    <property type="entry name" value="GUANINE NUCLEOTIDE EXCHANGE FACTOR"/>
    <property type="match status" value="1"/>
</dbReference>
<evidence type="ECO:0000259" key="4">
    <source>
        <dbReference type="PROSITE" id="PS50009"/>
    </source>
</evidence>
<comment type="caution">
    <text evidence="6">The sequence shown here is derived from an EMBL/GenBank/DDBJ whole genome shotgun (WGS) entry which is preliminary data.</text>
</comment>
<dbReference type="Gene3D" id="1.10.840.10">
    <property type="entry name" value="Ras guanine-nucleotide exchange factors catalytic domain"/>
    <property type="match status" value="1"/>
</dbReference>
<evidence type="ECO:0000313" key="7">
    <source>
        <dbReference type="Proteomes" id="UP001271007"/>
    </source>
</evidence>
<dbReference type="AlphaFoldDB" id="A0AAJ0GG34"/>
<feature type="compositionally biased region" description="Polar residues" evidence="3">
    <location>
        <begin position="332"/>
        <end position="350"/>
    </location>
</feature>
<sequence>MPTPSSGRDSRRSSKSGPSGNDAHKSSERREKAKSSQAYDGTRRGSRQAESGLGSVSERPKLKSRTNSAPLIEPRGRVEGGSRVQTGSGKEVPTTQEHPSVGAEDAWDEDEVAGVVGAVKRFQPFQNPEISEPVQNINIAIVGAEGVGKSTFVQNALELATLPTSQVAERKLSIKGEDYIVRLLELPIEDVDIDEDDNTVSWPETIEDKMMPRIDGALTLYDVKDQASLEHVPGMLRAMNMSGIPSVLVSCKCDASPEETEVDRADVEHRARRSLKVVDTLQASAGTPETHKRGLSMILRAILSAPTVNGSRSSSATRKRAQSTAVRPVSPRPSSHTRATSEYTTGNMTKDSIHSRHDSSGPGYHSKDRLGVPKEVPTPEIPQSFLFEESTSEASFESAGDTGEGAPQYIAPIVQSVSTLSENGATFDELVDRLLAQPTSKADSKFAAIFLALYRKFAAPGRLLEAIVERYDALDRNGNAHLIKTMTQSRYITILEQWVGTYPGDFAFPKTKKRMRTFIGKISQERIFGAAGREINAELDGVQEDDDTNWGYCDKDRDSYHALRSHSLSSTASKLIDDPRFSFGSEFTLSGSTLLDDPSPTHNADSDAAGSMSSSTLSSQVMISTEAAQKQAELLQPIPRFHLSKTQWRMLMEVPDDVIARELTRMDWIMFSSIRPRDLVRQVSLSEERKALCKNLQHVERMIDHFNYLASWVTNYILFRDKPKHRALMLEKFMRIARKLREMNNYNALGAVIAGIESTAVHRLAATIELIPPNMGKDWLKLKILMAPARSHSAYRLAWENSSGERIPYLPLHRRDLVSAETGNASFVGDERDGKINWRKFEIMGEVIVGMQKAQGMPYKGLGLKGSEQVRDLVLDVRIVRDEEELFERSKQVEPTGSASGGTSAKFKEFFKR</sequence>
<evidence type="ECO:0000256" key="3">
    <source>
        <dbReference type="SAM" id="MobiDB-lite"/>
    </source>
</evidence>
<dbReference type="CDD" id="cd06224">
    <property type="entry name" value="REM"/>
    <property type="match status" value="1"/>
</dbReference>
<feature type="compositionally biased region" description="Basic and acidic residues" evidence="3">
    <location>
        <begin position="22"/>
        <end position="34"/>
    </location>
</feature>
<evidence type="ECO:0000313" key="6">
    <source>
        <dbReference type="EMBL" id="KAK3056886.1"/>
    </source>
</evidence>
<dbReference type="PROSITE" id="PS50212">
    <property type="entry name" value="RASGEF_NTER"/>
    <property type="match status" value="1"/>
</dbReference>
<evidence type="ECO:0000256" key="1">
    <source>
        <dbReference type="ARBA" id="ARBA00022658"/>
    </source>
</evidence>
<dbReference type="GO" id="GO:0003924">
    <property type="term" value="F:GTPase activity"/>
    <property type="evidence" value="ECO:0007669"/>
    <property type="project" value="InterPro"/>
</dbReference>
<dbReference type="InterPro" id="IPR001806">
    <property type="entry name" value="Small_GTPase"/>
</dbReference>
<gene>
    <name evidence="6" type="ORF">LTR09_001924</name>
</gene>
<dbReference type="SUPFAM" id="SSF52540">
    <property type="entry name" value="P-loop containing nucleoside triphosphate hydrolases"/>
    <property type="match status" value="1"/>
</dbReference>
<feature type="domain" description="N-terminal Ras-GEF" evidence="5">
    <location>
        <begin position="418"/>
        <end position="547"/>
    </location>
</feature>
<feature type="domain" description="Ras-GEF" evidence="4">
    <location>
        <begin position="655"/>
        <end position="896"/>
    </location>
</feature>